<dbReference type="GO" id="GO:0006351">
    <property type="term" value="P:DNA-templated transcription"/>
    <property type="evidence" value="ECO:0007669"/>
    <property type="project" value="InterPro"/>
</dbReference>
<keyword evidence="5" id="KW-0539">Nucleus</keyword>
<evidence type="ECO:0000256" key="5">
    <source>
        <dbReference type="ARBA" id="ARBA00023242"/>
    </source>
</evidence>
<dbReference type="GO" id="GO:0003677">
    <property type="term" value="F:DNA binding"/>
    <property type="evidence" value="ECO:0007669"/>
    <property type="project" value="UniProtKB-KW"/>
</dbReference>
<dbReference type="Pfam" id="PF04082">
    <property type="entry name" value="Fungal_trans"/>
    <property type="match status" value="1"/>
</dbReference>
<dbReference type="AlphaFoldDB" id="A0A9W9MLW0"/>
<evidence type="ECO:0000259" key="6">
    <source>
        <dbReference type="SMART" id="SM00906"/>
    </source>
</evidence>
<evidence type="ECO:0000256" key="4">
    <source>
        <dbReference type="ARBA" id="ARBA00023163"/>
    </source>
</evidence>
<protein>
    <submittedName>
        <fullName evidence="7">Fungal-specific transcription factor domain-containing protein</fullName>
    </submittedName>
</protein>
<evidence type="ECO:0000313" key="7">
    <source>
        <dbReference type="EMBL" id="KAJ5203753.1"/>
    </source>
</evidence>
<reference evidence="7" key="1">
    <citation type="submission" date="2022-12" db="EMBL/GenBank/DDBJ databases">
        <authorList>
            <person name="Petersen C."/>
        </authorList>
    </citation>
    <scope>NUCLEOTIDE SEQUENCE</scope>
    <source>
        <strain evidence="7">IBT 15544</strain>
    </source>
</reference>
<dbReference type="GO" id="GO:0005634">
    <property type="term" value="C:nucleus"/>
    <property type="evidence" value="ECO:0007669"/>
    <property type="project" value="UniProtKB-SubCell"/>
</dbReference>
<comment type="caution">
    <text evidence="7">The sequence shown here is derived from an EMBL/GenBank/DDBJ whole genome shotgun (WGS) entry which is preliminary data.</text>
</comment>
<dbReference type="PANTHER" id="PTHR46910:SF37">
    <property type="entry name" value="ZN(II)2CYS6 TRANSCRIPTION FACTOR (EUROFUNG)"/>
    <property type="match status" value="1"/>
</dbReference>
<keyword evidence="2" id="KW-0805">Transcription regulation</keyword>
<feature type="domain" description="Xylanolytic transcriptional activator regulatory" evidence="6">
    <location>
        <begin position="159"/>
        <end position="233"/>
    </location>
</feature>
<dbReference type="GO" id="GO:0008270">
    <property type="term" value="F:zinc ion binding"/>
    <property type="evidence" value="ECO:0007669"/>
    <property type="project" value="InterPro"/>
</dbReference>
<comment type="subcellular location">
    <subcellularLocation>
        <location evidence="1">Nucleus</location>
    </subcellularLocation>
</comment>
<organism evidence="7 8">
    <name type="scientific">Penicillium cinerascens</name>
    <dbReference type="NCBI Taxonomy" id="70096"/>
    <lineage>
        <taxon>Eukaryota</taxon>
        <taxon>Fungi</taxon>
        <taxon>Dikarya</taxon>
        <taxon>Ascomycota</taxon>
        <taxon>Pezizomycotina</taxon>
        <taxon>Eurotiomycetes</taxon>
        <taxon>Eurotiomycetidae</taxon>
        <taxon>Eurotiales</taxon>
        <taxon>Aspergillaceae</taxon>
        <taxon>Penicillium</taxon>
    </lineage>
</organism>
<dbReference type="InterPro" id="IPR007219">
    <property type="entry name" value="XnlR_reg_dom"/>
</dbReference>
<name>A0A9W9MLW0_9EURO</name>
<dbReference type="GeneID" id="83178995"/>
<evidence type="ECO:0000256" key="3">
    <source>
        <dbReference type="ARBA" id="ARBA00023125"/>
    </source>
</evidence>
<dbReference type="CDD" id="cd12148">
    <property type="entry name" value="fungal_TF_MHR"/>
    <property type="match status" value="1"/>
</dbReference>
<evidence type="ECO:0000256" key="1">
    <source>
        <dbReference type="ARBA" id="ARBA00004123"/>
    </source>
</evidence>
<reference evidence="7" key="2">
    <citation type="journal article" date="2023" name="IMA Fungus">
        <title>Comparative genomic study of the Penicillium genus elucidates a diverse pangenome and 15 lateral gene transfer events.</title>
        <authorList>
            <person name="Petersen C."/>
            <person name="Sorensen T."/>
            <person name="Nielsen M.R."/>
            <person name="Sondergaard T.E."/>
            <person name="Sorensen J.L."/>
            <person name="Fitzpatrick D.A."/>
            <person name="Frisvad J.C."/>
            <person name="Nielsen K.L."/>
        </authorList>
    </citation>
    <scope>NUCLEOTIDE SEQUENCE</scope>
    <source>
        <strain evidence="7">IBT 15544</strain>
    </source>
</reference>
<keyword evidence="8" id="KW-1185">Reference proteome</keyword>
<accession>A0A9W9MLW0</accession>
<dbReference type="SMART" id="SM00906">
    <property type="entry name" value="Fungal_trans"/>
    <property type="match status" value="1"/>
</dbReference>
<keyword evidence="3" id="KW-0238">DNA-binding</keyword>
<dbReference type="OrthoDB" id="39175at2759"/>
<dbReference type="Proteomes" id="UP001150904">
    <property type="component" value="Unassembled WGS sequence"/>
</dbReference>
<dbReference type="EMBL" id="JAPQKR010000012">
    <property type="protein sequence ID" value="KAJ5203753.1"/>
    <property type="molecule type" value="Genomic_DNA"/>
</dbReference>
<evidence type="ECO:0000313" key="8">
    <source>
        <dbReference type="Proteomes" id="UP001150904"/>
    </source>
</evidence>
<keyword evidence="4" id="KW-0804">Transcription</keyword>
<sequence>METRQKISVENHQLLETLKLIERRPRWTSKLSIGNTMDLDHGCLSALVLAYNGSVIFGAVFRPDFETRLRAHLQDPNQHDEDVAWYALRNAVYAVGCRTAGSMDGSRNFSEVQQESLRFFHNAFFVLSDLLFMPSGLMAVQALLAMTSFAELLGSPAVEYMLCASAARLAQSKGLHRHPSRLWKLPNLEILQRSWVFWAVYCYENYIALRSGRPSIFDDADISCEIPSSVPEGSTLDIDVFSAVIAHARICSEIIKNLCSVKALSQRPEALFQIMRNLEERLEEWRKLLPDHLTFEHHNDSAPSRYH</sequence>
<dbReference type="PANTHER" id="PTHR46910">
    <property type="entry name" value="TRANSCRIPTION FACTOR PDR1"/>
    <property type="match status" value="1"/>
</dbReference>
<evidence type="ECO:0000256" key="2">
    <source>
        <dbReference type="ARBA" id="ARBA00023015"/>
    </source>
</evidence>
<gene>
    <name evidence="7" type="ORF">N7498_004632</name>
</gene>
<dbReference type="RefSeq" id="XP_058308232.1">
    <property type="nucleotide sequence ID" value="XM_058451694.1"/>
</dbReference>
<dbReference type="InterPro" id="IPR050987">
    <property type="entry name" value="AtrR-like"/>
</dbReference>
<proteinExistence type="predicted"/>
<dbReference type="GO" id="GO:0003700">
    <property type="term" value="F:DNA-binding transcription factor activity"/>
    <property type="evidence" value="ECO:0007669"/>
    <property type="project" value="InterPro"/>
</dbReference>